<sequence>MCLKKSIQEICKKPHHIKFECSSKKNMSRNLTKRARVDTWSDDDDHSKSEEDNDVANPCLMAFDGYKEEQKCLKSSAQRSGKWYLESGSSRHMTGNEKSFK</sequence>
<proteinExistence type="predicted"/>
<accession>A0A061FHI0</accession>
<protein>
    <submittedName>
        <fullName evidence="2">Uncharacterized protein</fullName>
    </submittedName>
</protein>
<gene>
    <name evidence="2" type="ORF">TCM_032728</name>
</gene>
<evidence type="ECO:0000256" key="1">
    <source>
        <dbReference type="SAM" id="MobiDB-lite"/>
    </source>
</evidence>
<evidence type="ECO:0000313" key="3">
    <source>
        <dbReference type="Proteomes" id="UP000026915"/>
    </source>
</evidence>
<dbReference type="EMBL" id="CM001885">
    <property type="protein sequence ID" value="EOY13929.1"/>
    <property type="molecule type" value="Genomic_DNA"/>
</dbReference>
<dbReference type="InParanoid" id="A0A061FHI0"/>
<organism evidence="2 3">
    <name type="scientific">Theobroma cacao</name>
    <name type="common">Cacao</name>
    <name type="synonym">Cocoa</name>
    <dbReference type="NCBI Taxonomy" id="3641"/>
    <lineage>
        <taxon>Eukaryota</taxon>
        <taxon>Viridiplantae</taxon>
        <taxon>Streptophyta</taxon>
        <taxon>Embryophyta</taxon>
        <taxon>Tracheophyta</taxon>
        <taxon>Spermatophyta</taxon>
        <taxon>Magnoliopsida</taxon>
        <taxon>eudicotyledons</taxon>
        <taxon>Gunneridae</taxon>
        <taxon>Pentapetalae</taxon>
        <taxon>rosids</taxon>
        <taxon>malvids</taxon>
        <taxon>Malvales</taxon>
        <taxon>Malvaceae</taxon>
        <taxon>Byttnerioideae</taxon>
        <taxon>Theobroma</taxon>
    </lineage>
</organism>
<dbReference type="AlphaFoldDB" id="A0A061FHI0"/>
<feature type="region of interest" description="Disordered" evidence="1">
    <location>
        <begin position="26"/>
        <end position="53"/>
    </location>
</feature>
<dbReference type="Proteomes" id="UP000026915">
    <property type="component" value="Chromosome 7"/>
</dbReference>
<name>A0A061FHI0_THECC</name>
<dbReference type="Gramene" id="EOY13929">
    <property type="protein sequence ID" value="EOY13929"/>
    <property type="gene ID" value="TCM_032728"/>
</dbReference>
<keyword evidence="3" id="KW-1185">Reference proteome</keyword>
<dbReference type="HOGENOM" id="CLU_2296811_0_0_1"/>
<evidence type="ECO:0000313" key="2">
    <source>
        <dbReference type="EMBL" id="EOY13929.1"/>
    </source>
</evidence>
<feature type="compositionally biased region" description="Basic and acidic residues" evidence="1">
    <location>
        <begin position="35"/>
        <end position="50"/>
    </location>
</feature>
<reference evidence="2 3" key="1">
    <citation type="journal article" date="2013" name="Genome Biol.">
        <title>The genome sequence of the most widely cultivated cacao type and its use to identify candidate genes regulating pod color.</title>
        <authorList>
            <person name="Motamayor J.C."/>
            <person name="Mockaitis K."/>
            <person name="Schmutz J."/>
            <person name="Haiminen N."/>
            <person name="Iii D.L."/>
            <person name="Cornejo O."/>
            <person name="Findley S.D."/>
            <person name="Zheng P."/>
            <person name="Utro F."/>
            <person name="Royaert S."/>
            <person name="Saski C."/>
            <person name="Jenkins J."/>
            <person name="Podicheti R."/>
            <person name="Zhao M."/>
            <person name="Scheffler B.E."/>
            <person name="Stack J.C."/>
            <person name="Feltus F.A."/>
            <person name="Mustiga G.M."/>
            <person name="Amores F."/>
            <person name="Phillips W."/>
            <person name="Marelli J.P."/>
            <person name="May G.D."/>
            <person name="Shapiro H."/>
            <person name="Ma J."/>
            <person name="Bustamante C.D."/>
            <person name="Schnell R.J."/>
            <person name="Main D."/>
            <person name="Gilbert D."/>
            <person name="Parida L."/>
            <person name="Kuhn D.N."/>
        </authorList>
    </citation>
    <scope>NUCLEOTIDE SEQUENCE [LARGE SCALE GENOMIC DNA]</scope>
    <source>
        <strain evidence="3">cv. Matina 1-6</strain>
    </source>
</reference>